<dbReference type="VEuPathDB" id="FungiDB:BO83DRAFT_3928"/>
<proteinExistence type="predicted"/>
<comment type="caution">
    <text evidence="1">The sequence shown here is derived from an EMBL/GenBank/DDBJ whole genome shotgun (WGS) entry which is preliminary data.</text>
</comment>
<dbReference type="RefSeq" id="XP_025393198.1">
    <property type="nucleotide sequence ID" value="XM_025532954.1"/>
</dbReference>
<accession>A0A317WJN1</accession>
<reference evidence="1" key="1">
    <citation type="submission" date="2016-12" db="EMBL/GenBank/DDBJ databases">
        <title>The genomes of Aspergillus section Nigri reveals drivers in fungal speciation.</title>
        <authorList>
            <consortium name="DOE Joint Genome Institute"/>
            <person name="Vesth T.C."/>
            <person name="Nybo J."/>
            <person name="Theobald S."/>
            <person name="Brandl J."/>
            <person name="Frisvad J.C."/>
            <person name="Nielsen K.F."/>
            <person name="Lyhne E.K."/>
            <person name="Kogle M.E."/>
            <person name="Kuo A."/>
            <person name="Riley R."/>
            <person name="Clum A."/>
            <person name="Nolan M."/>
            <person name="Lipzen A."/>
            <person name="Salamov A."/>
            <person name="Henrissat B."/>
            <person name="Wiebenga A."/>
            <person name="De vries R.P."/>
            <person name="Grigoriev I.V."/>
            <person name="Mortensen U.H."/>
            <person name="Andersen M.R."/>
            <person name="Baker S.E."/>
        </authorList>
    </citation>
    <scope>NUCLEOTIDE SEQUENCE</scope>
    <source>
        <strain evidence="1">CBS 122712</strain>
    </source>
</reference>
<keyword evidence="2" id="KW-1185">Reference proteome</keyword>
<dbReference type="EMBL" id="MSFU01000001">
    <property type="protein sequence ID" value="PWY85278.1"/>
    <property type="molecule type" value="Genomic_DNA"/>
</dbReference>
<sequence>MVLVAAAAAAASCMKFRRRRAFTTSAAEATRRYLASRWPARRRSRLKHGTGLAFLTVFEFGPTVHAARDFPGGGFLLTDLREGEGQVGAKKWSCTTGDWRHGYVLEMLSHFSLGGQPKTRFSDKTEKGEGGRVPVPWLPSTCNAN</sequence>
<protein>
    <submittedName>
        <fullName evidence="1">Uncharacterized protein</fullName>
    </submittedName>
</protein>
<gene>
    <name evidence="1" type="ORF">BO83DRAFT_3928</name>
</gene>
<organism evidence="1 2">
    <name type="scientific">Aspergillus eucalypticola (strain CBS 122712 / IBT 29274)</name>
    <dbReference type="NCBI Taxonomy" id="1448314"/>
    <lineage>
        <taxon>Eukaryota</taxon>
        <taxon>Fungi</taxon>
        <taxon>Dikarya</taxon>
        <taxon>Ascomycota</taxon>
        <taxon>Pezizomycotina</taxon>
        <taxon>Eurotiomycetes</taxon>
        <taxon>Eurotiomycetidae</taxon>
        <taxon>Eurotiales</taxon>
        <taxon>Aspergillaceae</taxon>
        <taxon>Aspergillus</taxon>
        <taxon>Aspergillus subgen. Circumdati</taxon>
    </lineage>
</organism>
<dbReference type="AlphaFoldDB" id="A0A317WJN1"/>
<dbReference type="GeneID" id="37054916"/>
<name>A0A317WJN1_ASPEC</name>
<evidence type="ECO:0000313" key="2">
    <source>
        <dbReference type="Proteomes" id="UP000246171"/>
    </source>
</evidence>
<evidence type="ECO:0000313" key="1">
    <source>
        <dbReference type="EMBL" id="PWY85278.1"/>
    </source>
</evidence>
<dbReference type="Proteomes" id="UP000246171">
    <property type="component" value="Unassembled WGS sequence"/>
</dbReference>